<protein>
    <recommendedName>
        <fullName evidence="4">PHR domain-containing protein</fullName>
    </recommendedName>
</protein>
<feature type="region of interest" description="Disordered" evidence="3">
    <location>
        <begin position="559"/>
        <end position="579"/>
    </location>
</feature>
<dbReference type="PANTHER" id="PTHR45943:SF1">
    <property type="entry name" value="E3 UBIQUITIN-PROTEIN LIGASE MYCBP2"/>
    <property type="match status" value="1"/>
</dbReference>
<evidence type="ECO:0000256" key="3">
    <source>
        <dbReference type="SAM" id="MobiDB-lite"/>
    </source>
</evidence>
<dbReference type="InterPro" id="IPR009091">
    <property type="entry name" value="RCC1/BLIP-II"/>
</dbReference>
<dbReference type="Pfam" id="PF08005">
    <property type="entry name" value="PHR"/>
    <property type="match status" value="3"/>
</dbReference>
<dbReference type="Proteomes" id="UP000324832">
    <property type="component" value="Unassembled WGS sequence"/>
</dbReference>
<dbReference type="Gene3D" id="2.130.10.30">
    <property type="entry name" value="Regulator of chromosome condensation 1/beta-lactamase-inhibitor protein II"/>
    <property type="match status" value="2"/>
</dbReference>
<feature type="domain" description="PHR" evidence="4">
    <location>
        <begin position="956"/>
        <end position="1018"/>
    </location>
</feature>
<feature type="non-terminal residue" evidence="5">
    <location>
        <position position="1701"/>
    </location>
</feature>
<accession>A0A5E4PZI2</accession>
<name>A0A5E4PZI2_9NEOP</name>
<dbReference type="GO" id="GO:0061630">
    <property type="term" value="F:ubiquitin protein ligase activity"/>
    <property type="evidence" value="ECO:0007669"/>
    <property type="project" value="TreeGrafter"/>
</dbReference>
<feature type="repeat" description="RCC1" evidence="2">
    <location>
        <begin position="663"/>
        <end position="705"/>
    </location>
</feature>
<evidence type="ECO:0000256" key="2">
    <source>
        <dbReference type="PROSITE-ProRule" id="PRU00235"/>
    </source>
</evidence>
<gene>
    <name evidence="5" type="ORF">LSINAPIS_LOCUS3538</name>
</gene>
<dbReference type="PROSITE" id="PS00626">
    <property type="entry name" value="RCC1_2"/>
    <property type="match status" value="1"/>
</dbReference>
<dbReference type="GO" id="GO:0005886">
    <property type="term" value="C:plasma membrane"/>
    <property type="evidence" value="ECO:0007669"/>
    <property type="project" value="TreeGrafter"/>
</dbReference>
<dbReference type="GO" id="GO:0005634">
    <property type="term" value="C:nucleus"/>
    <property type="evidence" value="ECO:0007669"/>
    <property type="project" value="TreeGrafter"/>
</dbReference>
<feature type="repeat" description="RCC1" evidence="2">
    <location>
        <begin position="706"/>
        <end position="769"/>
    </location>
</feature>
<dbReference type="InterPro" id="IPR000408">
    <property type="entry name" value="Reg_chr_condens"/>
</dbReference>
<dbReference type="GO" id="GO:0008582">
    <property type="term" value="P:regulation of synaptic assembly at neuromuscular junction"/>
    <property type="evidence" value="ECO:0007669"/>
    <property type="project" value="TreeGrafter"/>
</dbReference>
<sequence length="1701" mass="189605">MSLKNQMAEVQCMEPENYRKFFRFLCWSGNRISDKTSNRRVSKKDKTRTIKLHNAFGTSCFAPALLSNPSQFAVYATVRKSIISRWRYIHGSVCDLSEDSDNDDQIVVPGKLPKITGIGLRTVFSLIRLSRNNDTGLCESALRALLDVLQDHQPGDLRSENDEVISTLHDVLVDVSKGIGGKTATSLTSLSTSCLIALSVARGDTEIILNTVSCLIMVSQKLSDEYLQVPVNLTVLQKSVQQEVLGAPSRYFWLDYGVPHQCLVNSFPVDLPPQLLSGSQELVIRSFVSDGSYLFIFTSKGLVKIGSGYGNTIRQHVYLYKPDFYASDRHGWIGIWKDNLYVRIGRKKTDIYEIDKNTFQVKSIIHLNAGTPIPTESKSAVFTDGNNLGLVTLTKFDNLNIRFYDLETTACKRLDGQTHDLEPQKELNVILMRRTTLVLGTAPYEDVGSRRILDLDVPVAVQLDDSEDDPLTAINAGQDFGLLTTASGKVYYTGKPSSLGYKVAATYTSRWTLMKETVFTRHEYPKVRKTRVIQVAVGHEGVHAILVLDNGTAMFTGIARRGEDGDGNKRRSPKPSRPKKIAKAENFYVVYAACNYGSTALLTRQGLVLMFGKDTQHCDAAGIVTGLKHERIVQLHISVPFMHCTNFQMALGKAHAIALTNLGQVYSFGINNKGQCGREFGYTKEMPRASAIAAGSNHTAVITKEGEVYTFGNYHKGGLGRPRTEEPREERSPIWYATPGRVPRLGPKYNYKAVSVSASGDQTFVQVSQALLKTDTLFSATITANENTIIILPNCPEHTFKCVTIYKLDGSCYSFSGPEQVDFVNTLACLDPLYDVLWCYQPQMKVIKVYNIQAFDSHKLQRCSKNDPEGFINDMEYEYPQYGIMRKFDDFRDVENIKWVSSNEDRPADGVAIANVSILNQDLAIPSVKFSSVTRLHAALNLIGTLDSLLYAHDNSQGGGWGYTDNSVEAIRFMCDTDILLGGYALYGGRGDYTAKLKLFDLGPEGGDQECEGELIAETGAQRWFVALVSIRGPSSDCGSSGRVSVTIEDITFNFKATKKSNNGTDVNAGQIPCLLYNVINPVRIPKRRRYPGDDIIALSKSIYKHVTVSSLKSLITLLQWTWNTYNETLLDTNGQVTINYSKLAAMKHQKRLVYVIRACLRLLKSYISDLYPENILKRNSQETIALVETIAVARNLIQVIMSNQIPTCAMLSKKFGRNKSHRVCYVQFALEMTNSILKEAHETVTVCFHAFYPTPMLKWHHLCSLLCNVSDGIVPGSQVRELMATCAAMCGYKSLFSVLQDIVPLTQSCFMSNELKKLKRNYKICVNIVMIPIKDKMMTRQCGQPHDHGEILQNEKLGDYCCKFLVRLVAELAYNSRNITDDNDTEYIKHLITPSRFIRVNRNPTWSTSTINKDIICFTVDREGVMLAGACVYGGTANINFTLELVRDDDTKYALRLSTKGGLTVFGDNGLASVKGPDGTTFHFSSNTISCNGTNVSRGQLPCIIYYGSTKPGNSPENPDAALARMRAITTRVASMVIERGAELFRVLRNELTTEDLRRNSAVLQQSSVVTTLLPFVLSHLEDLEDSKSVVKILETIHKLLPHVAAMNLLVPSGEETSTVTTTQYYTWIESPHPYKQASVSNMRLMFPPQVSWIVLEIDPRSITAQPEDSLTIYAVAGSPRHQCHCSTDYRIGDPPFRKL</sequence>
<proteinExistence type="predicted"/>
<feature type="compositionally biased region" description="Basic and acidic residues" evidence="3">
    <location>
        <begin position="560"/>
        <end position="569"/>
    </location>
</feature>
<organism evidence="5 6">
    <name type="scientific">Leptidea sinapis</name>
    <dbReference type="NCBI Taxonomy" id="189913"/>
    <lineage>
        <taxon>Eukaryota</taxon>
        <taxon>Metazoa</taxon>
        <taxon>Ecdysozoa</taxon>
        <taxon>Arthropoda</taxon>
        <taxon>Hexapoda</taxon>
        <taxon>Insecta</taxon>
        <taxon>Pterygota</taxon>
        <taxon>Neoptera</taxon>
        <taxon>Endopterygota</taxon>
        <taxon>Lepidoptera</taxon>
        <taxon>Glossata</taxon>
        <taxon>Ditrysia</taxon>
        <taxon>Papilionoidea</taxon>
        <taxon>Pieridae</taxon>
        <taxon>Dismorphiinae</taxon>
        <taxon>Leptidea</taxon>
    </lineage>
</organism>
<dbReference type="InterPro" id="IPR012983">
    <property type="entry name" value="PHR"/>
</dbReference>
<dbReference type="EMBL" id="FZQP02000848">
    <property type="protein sequence ID" value="VVC90679.1"/>
    <property type="molecule type" value="Genomic_DNA"/>
</dbReference>
<feature type="domain" description="PHR" evidence="4">
    <location>
        <begin position="1439"/>
        <end position="1508"/>
    </location>
</feature>
<reference evidence="5 6" key="1">
    <citation type="submission" date="2017-07" db="EMBL/GenBank/DDBJ databases">
        <authorList>
            <person name="Talla V."/>
            <person name="Backstrom N."/>
        </authorList>
    </citation>
    <scope>NUCLEOTIDE SEQUENCE [LARGE SCALE GENOMIC DNA]</scope>
</reference>
<dbReference type="Pfam" id="PF13540">
    <property type="entry name" value="RCC1_2"/>
    <property type="match status" value="2"/>
</dbReference>
<dbReference type="SUPFAM" id="SSF50985">
    <property type="entry name" value="RCC1/BLIP-II"/>
    <property type="match status" value="1"/>
</dbReference>
<dbReference type="InterPro" id="IPR038648">
    <property type="entry name" value="PHR_sf"/>
</dbReference>
<dbReference type="Gene3D" id="2.60.120.820">
    <property type="entry name" value="PHR domain"/>
    <property type="match status" value="4"/>
</dbReference>
<dbReference type="PROSITE" id="PS50012">
    <property type="entry name" value="RCC1_3"/>
    <property type="match status" value="2"/>
</dbReference>
<keyword evidence="1" id="KW-0833">Ubl conjugation pathway</keyword>
<feature type="compositionally biased region" description="Basic residues" evidence="3">
    <location>
        <begin position="570"/>
        <end position="579"/>
    </location>
</feature>
<feature type="domain" description="PHR" evidence="4">
    <location>
        <begin position="1021"/>
        <end position="1078"/>
    </location>
</feature>
<dbReference type="PANTHER" id="PTHR45943">
    <property type="entry name" value="E3 UBIQUITIN-PROTEIN LIGASE MYCBP2"/>
    <property type="match status" value="1"/>
</dbReference>
<evidence type="ECO:0000313" key="5">
    <source>
        <dbReference type="EMBL" id="VVC90679.1"/>
    </source>
</evidence>
<evidence type="ECO:0000259" key="4">
    <source>
        <dbReference type="Pfam" id="PF08005"/>
    </source>
</evidence>
<dbReference type="GO" id="GO:0007411">
    <property type="term" value="P:axon guidance"/>
    <property type="evidence" value="ECO:0007669"/>
    <property type="project" value="TreeGrafter"/>
</dbReference>
<evidence type="ECO:0000313" key="6">
    <source>
        <dbReference type="Proteomes" id="UP000324832"/>
    </source>
</evidence>
<keyword evidence="6" id="KW-1185">Reference proteome</keyword>
<evidence type="ECO:0000256" key="1">
    <source>
        <dbReference type="ARBA" id="ARBA00022786"/>
    </source>
</evidence>